<keyword evidence="2" id="KW-1185">Reference proteome</keyword>
<gene>
    <name evidence="1" type="ORF">PCANC_17240</name>
</gene>
<comment type="caution">
    <text evidence="1">The sequence shown here is derived from an EMBL/GenBank/DDBJ whole genome shotgun (WGS) entry which is preliminary data.</text>
</comment>
<dbReference type="EMBL" id="PGCJ01000311">
    <property type="protein sequence ID" value="PLW32951.1"/>
    <property type="molecule type" value="Genomic_DNA"/>
</dbReference>
<name>A0A2N5U5B9_9BASI</name>
<proteinExistence type="predicted"/>
<evidence type="ECO:0000313" key="2">
    <source>
        <dbReference type="Proteomes" id="UP000235388"/>
    </source>
</evidence>
<reference evidence="1 2" key="1">
    <citation type="submission" date="2017-11" db="EMBL/GenBank/DDBJ databases">
        <title>De novo assembly and phasing of dikaryotic genomes from two isolates of Puccinia coronata f. sp. avenae, the causal agent of oat crown rust.</title>
        <authorList>
            <person name="Miller M.E."/>
            <person name="Zhang Y."/>
            <person name="Omidvar V."/>
            <person name="Sperschneider J."/>
            <person name="Schwessinger B."/>
            <person name="Raley C."/>
            <person name="Palmer J.M."/>
            <person name="Garnica D."/>
            <person name="Upadhyaya N."/>
            <person name="Rathjen J."/>
            <person name="Taylor J.M."/>
            <person name="Park R.F."/>
            <person name="Dodds P.N."/>
            <person name="Hirsch C.D."/>
            <person name="Kianian S.F."/>
            <person name="Figueroa M."/>
        </authorList>
    </citation>
    <scope>NUCLEOTIDE SEQUENCE [LARGE SCALE GENOMIC DNA]</scope>
    <source>
        <strain evidence="1">12NC29</strain>
    </source>
</reference>
<evidence type="ECO:0000313" key="1">
    <source>
        <dbReference type="EMBL" id="PLW32951.1"/>
    </source>
</evidence>
<sequence length="352" mass="40207">MRLSHYLSSSVSLWITHFTLYANGTSIWFPYEVGGPFLSRLESFRSVPLPVEHSPPRVPESPRCFRSLFKPPSTVESDLSEPPVVINQDKQAFEYFKTAYSNLEASYPHRKFILQQSIAYLVRKESISLEHLELWCRELLNIAENHPTGDEMSIIMHGFNTLILKHFGKTDVTRKLGSFMPMSPLRFLPSQEVVGDFQALDREIIAPGTGLSKALRNFLHDVQSWQPEEVEYAPPRVSPPANPKGFRRYFGSASSSIRPNVQAFKYFQTAYSNPGLDDPDRTSLLQQAMKYLAQKEDISPNHGGMPRLCLSIRGWWIPFRLGTARYWNLKTVSAMIYFHGPSSMHNFAMNQG</sequence>
<accession>A0A2N5U5B9</accession>
<dbReference type="AlphaFoldDB" id="A0A2N5U5B9"/>
<organism evidence="1 2">
    <name type="scientific">Puccinia coronata f. sp. avenae</name>
    <dbReference type="NCBI Taxonomy" id="200324"/>
    <lineage>
        <taxon>Eukaryota</taxon>
        <taxon>Fungi</taxon>
        <taxon>Dikarya</taxon>
        <taxon>Basidiomycota</taxon>
        <taxon>Pucciniomycotina</taxon>
        <taxon>Pucciniomycetes</taxon>
        <taxon>Pucciniales</taxon>
        <taxon>Pucciniaceae</taxon>
        <taxon>Puccinia</taxon>
    </lineage>
</organism>
<protein>
    <submittedName>
        <fullName evidence="1">Uncharacterized protein</fullName>
    </submittedName>
</protein>
<dbReference type="Proteomes" id="UP000235388">
    <property type="component" value="Unassembled WGS sequence"/>
</dbReference>